<feature type="non-terminal residue" evidence="1">
    <location>
        <position position="1"/>
    </location>
</feature>
<protein>
    <submittedName>
        <fullName evidence="1">Uncharacterized protein</fullName>
    </submittedName>
</protein>
<dbReference type="EMBL" id="BARU01001515">
    <property type="protein sequence ID" value="GAH31258.1"/>
    <property type="molecule type" value="Genomic_DNA"/>
</dbReference>
<organism evidence="1">
    <name type="scientific">marine sediment metagenome</name>
    <dbReference type="NCBI Taxonomy" id="412755"/>
    <lineage>
        <taxon>unclassified sequences</taxon>
        <taxon>metagenomes</taxon>
        <taxon>ecological metagenomes</taxon>
    </lineage>
</organism>
<name>X1GDY8_9ZZZZ</name>
<reference evidence="1" key="1">
    <citation type="journal article" date="2014" name="Front. Microbiol.">
        <title>High frequency of phylogenetically diverse reductive dehalogenase-homologous genes in deep subseafloor sedimentary metagenomes.</title>
        <authorList>
            <person name="Kawai M."/>
            <person name="Futagami T."/>
            <person name="Toyoda A."/>
            <person name="Takaki Y."/>
            <person name="Nishi S."/>
            <person name="Hori S."/>
            <person name="Arai W."/>
            <person name="Tsubouchi T."/>
            <person name="Morono Y."/>
            <person name="Uchiyama I."/>
            <person name="Ito T."/>
            <person name="Fujiyama A."/>
            <person name="Inagaki F."/>
            <person name="Takami H."/>
        </authorList>
    </citation>
    <scope>NUCLEOTIDE SEQUENCE</scope>
    <source>
        <strain evidence="1">Expedition CK06-06</strain>
    </source>
</reference>
<evidence type="ECO:0000313" key="1">
    <source>
        <dbReference type="EMBL" id="GAH31258.1"/>
    </source>
</evidence>
<proteinExistence type="predicted"/>
<sequence length="35" mass="3953">GYKLTEARDALRKIPEDVKDIGEKVKQALKILGKK</sequence>
<gene>
    <name evidence="1" type="ORF">S03H2_03946</name>
</gene>
<accession>X1GDY8</accession>
<dbReference type="AlphaFoldDB" id="X1GDY8"/>
<comment type="caution">
    <text evidence="1">The sequence shown here is derived from an EMBL/GenBank/DDBJ whole genome shotgun (WGS) entry which is preliminary data.</text>
</comment>